<evidence type="ECO:0000256" key="4">
    <source>
        <dbReference type="ARBA" id="ARBA00023002"/>
    </source>
</evidence>
<evidence type="ECO:0000313" key="9">
    <source>
        <dbReference type="EMBL" id="BEQ13553.1"/>
    </source>
</evidence>
<dbReference type="GO" id="GO:0008379">
    <property type="term" value="F:thioredoxin peroxidase activity"/>
    <property type="evidence" value="ECO:0007669"/>
    <property type="project" value="TreeGrafter"/>
</dbReference>
<dbReference type="KEGG" id="dmp:FAK_06190"/>
<keyword evidence="2" id="KW-0575">Peroxidase</keyword>
<evidence type="ECO:0000256" key="1">
    <source>
        <dbReference type="ARBA" id="ARBA00003330"/>
    </source>
</evidence>
<dbReference type="Proteomes" id="UP001366166">
    <property type="component" value="Chromosome"/>
</dbReference>
<evidence type="ECO:0000256" key="3">
    <source>
        <dbReference type="ARBA" id="ARBA00022862"/>
    </source>
</evidence>
<dbReference type="PANTHER" id="PTHR42801">
    <property type="entry name" value="THIOREDOXIN-DEPENDENT PEROXIDE REDUCTASE"/>
    <property type="match status" value="1"/>
</dbReference>
<dbReference type="Pfam" id="PF00578">
    <property type="entry name" value="AhpC-TSA"/>
    <property type="match status" value="1"/>
</dbReference>
<dbReference type="GO" id="GO:0034599">
    <property type="term" value="P:cellular response to oxidative stress"/>
    <property type="evidence" value="ECO:0007669"/>
    <property type="project" value="TreeGrafter"/>
</dbReference>
<reference evidence="10" key="1">
    <citation type="journal article" date="2023" name="Arch. Microbiol.">
        <title>Desulfoferula mesophilus gen. nov. sp. nov., a mesophilic sulfate-reducing bacterium isolated from a brackish lake sediment.</title>
        <authorList>
            <person name="Watanabe T."/>
            <person name="Yabe T."/>
            <person name="Tsuji J.M."/>
            <person name="Fukui M."/>
        </authorList>
    </citation>
    <scope>NUCLEOTIDE SEQUENCE [LARGE SCALE GENOMIC DNA]</scope>
    <source>
        <strain evidence="10">12FAK</strain>
    </source>
</reference>
<evidence type="ECO:0000256" key="2">
    <source>
        <dbReference type="ARBA" id="ARBA00022559"/>
    </source>
</evidence>
<comment type="function">
    <text evidence="1">Thiol-specific peroxidase that catalyzes the reduction of hydrogen peroxide and organic hydroperoxides to water and alcohols, respectively. Plays a role in cell protection against oxidative stress by detoxifying peroxides and as sensor of hydrogen peroxide-mediated signaling events.</text>
</comment>
<feature type="domain" description="Alkyl hydroperoxide reductase subunit C/ Thiol specific antioxidant" evidence="8">
    <location>
        <begin position="2"/>
        <end position="67"/>
    </location>
</feature>
<keyword evidence="10" id="KW-1185">Reference proteome</keyword>
<dbReference type="Gene3D" id="3.40.30.10">
    <property type="entry name" value="Glutaredoxin"/>
    <property type="match status" value="1"/>
</dbReference>
<accession>A0AAU9E8U9</accession>
<evidence type="ECO:0000256" key="7">
    <source>
        <dbReference type="ARBA" id="ARBA00042639"/>
    </source>
</evidence>
<protein>
    <recommendedName>
        <fullName evidence="7">Thioredoxin-dependent peroxiredoxin Bcp</fullName>
    </recommendedName>
</protein>
<keyword evidence="3" id="KW-0049">Antioxidant</keyword>
<dbReference type="GO" id="GO:0045454">
    <property type="term" value="P:cell redox homeostasis"/>
    <property type="evidence" value="ECO:0007669"/>
    <property type="project" value="TreeGrafter"/>
</dbReference>
<proteinExistence type="predicted"/>
<dbReference type="CDD" id="cd03017">
    <property type="entry name" value="PRX_BCP"/>
    <property type="match status" value="1"/>
</dbReference>
<evidence type="ECO:0000259" key="8">
    <source>
        <dbReference type="Pfam" id="PF00578"/>
    </source>
</evidence>
<organism evidence="9 10">
    <name type="scientific">Desulfoferula mesophila</name>
    <dbReference type="NCBI Taxonomy" id="3058419"/>
    <lineage>
        <taxon>Bacteria</taxon>
        <taxon>Pseudomonadati</taxon>
        <taxon>Thermodesulfobacteriota</taxon>
        <taxon>Desulfarculia</taxon>
        <taxon>Desulfarculales</taxon>
        <taxon>Desulfarculaceae</taxon>
        <taxon>Desulfoferula</taxon>
    </lineage>
</organism>
<sequence length="88" mass="9467">MAGISRDKVASHAKFAEKLGLKYSLLADPETELMQALGAWGEKKMYGKVSQGAIRSTFVADATGKLSTVYPKVKAKGHAEKVLEDLKA</sequence>
<gene>
    <name evidence="9" type="ORF">FAK_06190</name>
</gene>
<dbReference type="GO" id="GO:0005737">
    <property type="term" value="C:cytoplasm"/>
    <property type="evidence" value="ECO:0007669"/>
    <property type="project" value="TreeGrafter"/>
</dbReference>
<dbReference type="InterPro" id="IPR000866">
    <property type="entry name" value="AhpC/TSA"/>
</dbReference>
<evidence type="ECO:0000256" key="6">
    <source>
        <dbReference type="ARBA" id="ARBA00023284"/>
    </source>
</evidence>
<evidence type="ECO:0000313" key="10">
    <source>
        <dbReference type="Proteomes" id="UP001366166"/>
    </source>
</evidence>
<evidence type="ECO:0000256" key="5">
    <source>
        <dbReference type="ARBA" id="ARBA00023157"/>
    </source>
</evidence>
<dbReference type="AlphaFoldDB" id="A0AAU9E8U9"/>
<name>A0AAU9E8U9_9BACT</name>
<keyword evidence="4" id="KW-0560">Oxidoreductase</keyword>
<dbReference type="PANTHER" id="PTHR42801:SF4">
    <property type="entry name" value="AHPC_TSA FAMILY PROTEIN"/>
    <property type="match status" value="1"/>
</dbReference>
<keyword evidence="5" id="KW-1015">Disulfide bond</keyword>
<dbReference type="EMBL" id="AP028679">
    <property type="protein sequence ID" value="BEQ13553.1"/>
    <property type="molecule type" value="Genomic_DNA"/>
</dbReference>
<keyword evidence="6" id="KW-0676">Redox-active center</keyword>
<dbReference type="SUPFAM" id="SSF52833">
    <property type="entry name" value="Thioredoxin-like"/>
    <property type="match status" value="1"/>
</dbReference>
<dbReference type="InterPro" id="IPR050924">
    <property type="entry name" value="Peroxiredoxin_BCP/PrxQ"/>
</dbReference>
<dbReference type="InterPro" id="IPR036249">
    <property type="entry name" value="Thioredoxin-like_sf"/>
</dbReference>